<evidence type="ECO:0000313" key="1">
    <source>
        <dbReference type="EMBL" id="SMY10737.1"/>
    </source>
</evidence>
<dbReference type="EMBL" id="FXZM01000001">
    <property type="protein sequence ID" value="SMY10737.1"/>
    <property type="molecule type" value="Genomic_DNA"/>
</dbReference>
<evidence type="ECO:0008006" key="3">
    <source>
        <dbReference type="Google" id="ProtNLM"/>
    </source>
</evidence>
<dbReference type="InterPro" id="IPR014710">
    <property type="entry name" value="RmlC-like_jellyroll"/>
</dbReference>
<dbReference type="AlphaFoldDB" id="A0A2H1L1F4"/>
<proteinExistence type="predicted"/>
<dbReference type="RefSeq" id="WP_101587104.1">
    <property type="nucleotide sequence ID" value="NZ_FXZM01000001.1"/>
</dbReference>
<accession>A0A2H1L1F4</accession>
<reference evidence="2" key="1">
    <citation type="submission" date="2017-03" db="EMBL/GenBank/DDBJ databases">
        <authorList>
            <person name="Monnet C."/>
        </authorList>
    </citation>
    <scope>NUCLEOTIDE SEQUENCE [LARGE SCALE GENOMIC DNA]</scope>
    <source>
        <strain evidence="2">SJ5-8</strain>
    </source>
</reference>
<dbReference type="OrthoDB" id="5190473at2"/>
<keyword evidence="2" id="KW-1185">Reference proteome</keyword>
<evidence type="ECO:0000313" key="2">
    <source>
        <dbReference type="Proteomes" id="UP000234462"/>
    </source>
</evidence>
<gene>
    <name evidence="1" type="ORF">BJEO58_00312</name>
</gene>
<dbReference type="SUPFAM" id="SSF51182">
    <property type="entry name" value="RmlC-like cupins"/>
    <property type="match status" value="1"/>
</dbReference>
<name>A0A2H1L1F4_9MICO</name>
<dbReference type="Gene3D" id="2.60.120.10">
    <property type="entry name" value="Jelly Rolls"/>
    <property type="match status" value="1"/>
</dbReference>
<dbReference type="Proteomes" id="UP000234462">
    <property type="component" value="Unassembled WGS sequence"/>
</dbReference>
<organism evidence="1 2">
    <name type="scientific">Brevibacterium jeotgali</name>
    <dbReference type="NCBI Taxonomy" id="1262550"/>
    <lineage>
        <taxon>Bacteria</taxon>
        <taxon>Bacillati</taxon>
        <taxon>Actinomycetota</taxon>
        <taxon>Actinomycetes</taxon>
        <taxon>Micrococcales</taxon>
        <taxon>Brevibacteriaceae</taxon>
        <taxon>Brevibacterium</taxon>
    </lineage>
</organism>
<dbReference type="InterPro" id="IPR011051">
    <property type="entry name" value="RmlC_Cupin_sf"/>
</dbReference>
<protein>
    <recommendedName>
        <fullName evidence="3">Cupin</fullName>
    </recommendedName>
</protein>
<sequence length="113" mass="12211">MPDLNALATTHLATARVDERGRSAELVVHDGELRQTVIALARDTRLPEHNSPPAASIQVLAGRIRVELDTHVQGELGAGELWTLTHERHSVLALEDSAFLLTTVTSVGRESSS</sequence>